<dbReference type="PANTHER" id="PTHR30480:SF13">
    <property type="entry name" value="BETA-HEXOSAMINIDASE"/>
    <property type="match status" value="1"/>
</dbReference>
<proteinExistence type="inferred from homology"/>
<comment type="caution">
    <text evidence="14">The sequence shown here is derived from an EMBL/GenBank/DDBJ whole genome shotgun (WGS) entry which is preliminary data.</text>
</comment>
<evidence type="ECO:0000256" key="4">
    <source>
        <dbReference type="ARBA" id="ARBA00008420"/>
    </source>
</evidence>
<evidence type="ECO:0000256" key="11">
    <source>
        <dbReference type="ARBA" id="ARBA00023295"/>
    </source>
</evidence>
<dbReference type="Gene3D" id="3.40.50.1700">
    <property type="entry name" value="Glycoside hydrolase family 3 C-terminal domain"/>
    <property type="match status" value="1"/>
</dbReference>
<dbReference type="Pfam" id="PF00933">
    <property type="entry name" value="Glyco_hydro_3"/>
    <property type="match status" value="1"/>
</dbReference>
<dbReference type="InterPro" id="IPR050226">
    <property type="entry name" value="NagZ_Beta-hexosaminidase"/>
</dbReference>
<evidence type="ECO:0000256" key="2">
    <source>
        <dbReference type="ARBA" id="ARBA00004761"/>
    </source>
</evidence>
<evidence type="ECO:0000256" key="9">
    <source>
        <dbReference type="ARBA" id="ARBA00022840"/>
    </source>
</evidence>
<accession>A0A495EP68</accession>
<keyword evidence="10" id="KW-0311">Gluconate utilization</keyword>
<dbReference type="GO" id="GO:0019521">
    <property type="term" value="P:D-gluconate metabolic process"/>
    <property type="evidence" value="ECO:0007669"/>
    <property type="project" value="UniProtKB-KW"/>
</dbReference>
<evidence type="ECO:0000256" key="5">
    <source>
        <dbReference type="ARBA" id="ARBA00022679"/>
    </source>
</evidence>
<evidence type="ECO:0000256" key="7">
    <source>
        <dbReference type="ARBA" id="ARBA00022777"/>
    </source>
</evidence>
<keyword evidence="5" id="KW-0808">Transferase</keyword>
<evidence type="ECO:0000259" key="13">
    <source>
        <dbReference type="Pfam" id="PF00933"/>
    </source>
</evidence>
<keyword evidence="9" id="KW-0067">ATP-binding</keyword>
<gene>
    <name evidence="14" type="ORF">C8D78_2494</name>
</gene>
<evidence type="ECO:0000256" key="6">
    <source>
        <dbReference type="ARBA" id="ARBA00022741"/>
    </source>
</evidence>
<keyword evidence="8" id="KW-0378">Hydrolase</keyword>
<organism evidence="14 15">
    <name type="scientific">Arthrobacter oryzae</name>
    <dbReference type="NCBI Taxonomy" id="409290"/>
    <lineage>
        <taxon>Bacteria</taxon>
        <taxon>Bacillati</taxon>
        <taxon>Actinomycetota</taxon>
        <taxon>Actinomycetes</taxon>
        <taxon>Micrococcales</taxon>
        <taxon>Micrococcaceae</taxon>
        <taxon>Arthrobacter</taxon>
    </lineage>
</organism>
<comment type="catalytic activity">
    <reaction evidence="12">
        <text>D-gluconate + ATP = 6-phospho-D-gluconate + ADP + H(+)</text>
        <dbReference type="Rhea" id="RHEA:19433"/>
        <dbReference type="ChEBI" id="CHEBI:15378"/>
        <dbReference type="ChEBI" id="CHEBI:18391"/>
        <dbReference type="ChEBI" id="CHEBI:30616"/>
        <dbReference type="ChEBI" id="CHEBI:58759"/>
        <dbReference type="ChEBI" id="CHEBI:456216"/>
        <dbReference type="EC" id="2.7.1.12"/>
    </reaction>
</comment>
<dbReference type="InterPro" id="IPR036881">
    <property type="entry name" value="Glyco_hydro_3_C_sf"/>
</dbReference>
<evidence type="ECO:0000313" key="14">
    <source>
        <dbReference type="EMBL" id="RKR18755.1"/>
    </source>
</evidence>
<dbReference type="GO" id="GO:0046316">
    <property type="term" value="F:gluconokinase activity"/>
    <property type="evidence" value="ECO:0007669"/>
    <property type="project" value="UniProtKB-EC"/>
</dbReference>
<keyword evidence="7 14" id="KW-0418">Kinase</keyword>
<comment type="pathway">
    <text evidence="2">Carbohydrate acid metabolism.</text>
</comment>
<comment type="similarity">
    <text evidence="3">Belongs to the glycosyl hydrolase 3 family.</text>
</comment>
<evidence type="ECO:0000313" key="15">
    <source>
        <dbReference type="Proteomes" id="UP000276055"/>
    </source>
</evidence>
<sequence>MTGKPGMTKDQTTTGHQKPAVAGRHIVVMGVSGCGKTTIGDLVARDLGVRFLDGDSLHPVENVAKMASGSPLTDEDRWPWLATVGAELAAAGSAGLVLACSALRRSYRDAIRAQAPETVFLHLHGSRDVLGGRLEGRSGHFMPATLLDSQLATLEPLEADEAGTVVDIAAPVEQVVAEALAGVAGRPAAATPDARVSGAGAADAAAPFAVDLQSAPFNLDGDAIAWVESTIAGMSLEEKIGQLFINHNNDYSPEYLDGVLEQYHVGGMRYRPGPSADVQEHIRYAQSKTRVPLLIASNPEMGGAGSCDDGTFVSTHLQAGSHPDKDIARQMGRVAGVETAALGCNWAFAPIVDIHYNWRNTVISTRAFGNTPEIVVERAKEYFDGISESPTVCAMKHFPGDGMDERDQHVVTSYNTLSYEDWNQTYGHVYREMIGHGVQSIMIGHIGAPDLSRHFRPGLAAEDILPATLAPELLQDLLRGELGFNGLILTDASQMIGLTQAMKRSELVPATIAAGCDMFLFFRNPAEDFGYMLEGYKSGVISEARLLDALRRILGLKASLGLHRAARETLVPPVEALQLIGSPAHREVAAQIADKTVTLVKDTANNLPIRPATHKRIRLYGISGGADFTRADPLAYLDIVRDELEKAGFEVHVFKTAAQREAAGETGVNFMSVISEEATADYAQKYDAAFVFACVLGFAQEAAIRIKWSTPMAAEIPWYATEVPTVFVSLNQPNHLIDVPMVKTAIHAHAGTPEAIRAAIEKIQGKSEFQGTFNENVFCDSFDTRL</sequence>
<dbReference type="InterPro" id="IPR027417">
    <property type="entry name" value="P-loop_NTPase"/>
</dbReference>
<dbReference type="PANTHER" id="PTHR30480">
    <property type="entry name" value="BETA-HEXOSAMINIDASE-RELATED"/>
    <property type="match status" value="1"/>
</dbReference>
<dbReference type="CDD" id="cd02021">
    <property type="entry name" value="GntK"/>
    <property type="match status" value="1"/>
</dbReference>
<dbReference type="InterPro" id="IPR001764">
    <property type="entry name" value="Glyco_hydro_3_N"/>
</dbReference>
<dbReference type="InterPro" id="IPR017853">
    <property type="entry name" value="GH"/>
</dbReference>
<evidence type="ECO:0000256" key="3">
    <source>
        <dbReference type="ARBA" id="ARBA00005336"/>
    </source>
</evidence>
<dbReference type="SUPFAM" id="SSF52540">
    <property type="entry name" value="P-loop containing nucleoside triphosphate hydrolases"/>
    <property type="match status" value="1"/>
</dbReference>
<dbReference type="SUPFAM" id="SSF51445">
    <property type="entry name" value="(Trans)glycosidases"/>
    <property type="match status" value="1"/>
</dbReference>
<dbReference type="FunFam" id="3.40.50.300:FF:000522">
    <property type="entry name" value="Gluconokinase"/>
    <property type="match status" value="1"/>
</dbReference>
<feature type="domain" description="Glycoside hydrolase family 3 N-terminal" evidence="13">
    <location>
        <begin position="236"/>
        <end position="555"/>
    </location>
</feature>
<dbReference type="GO" id="GO:0005524">
    <property type="term" value="F:ATP binding"/>
    <property type="evidence" value="ECO:0007669"/>
    <property type="project" value="UniProtKB-KW"/>
</dbReference>
<dbReference type="AlphaFoldDB" id="A0A495EP68"/>
<dbReference type="InterPro" id="IPR006001">
    <property type="entry name" value="Therm_gnt_kin"/>
</dbReference>
<dbReference type="NCBIfam" id="TIGR01313">
    <property type="entry name" value="therm_gnt_kin"/>
    <property type="match status" value="1"/>
</dbReference>
<keyword evidence="11" id="KW-0326">Glycosidase</keyword>
<reference evidence="14 15" key="1">
    <citation type="submission" date="2018-10" db="EMBL/GenBank/DDBJ databases">
        <title>Genomic Encyclopedia of Type Strains, Phase IV (KMG-IV): sequencing the most valuable type-strain genomes for metagenomic binning, comparative biology and taxonomic classification.</title>
        <authorList>
            <person name="Goeker M."/>
        </authorList>
    </citation>
    <scope>NUCLEOTIDE SEQUENCE [LARGE SCALE GENOMIC DNA]</scope>
    <source>
        <strain evidence="14 15">DSM 25586</strain>
    </source>
</reference>
<dbReference type="GO" id="GO:0004563">
    <property type="term" value="F:beta-N-acetylhexosaminidase activity"/>
    <property type="evidence" value="ECO:0007669"/>
    <property type="project" value="UniProtKB-EC"/>
</dbReference>
<dbReference type="Proteomes" id="UP000276055">
    <property type="component" value="Unassembled WGS sequence"/>
</dbReference>
<dbReference type="Pfam" id="PF01202">
    <property type="entry name" value="SKI"/>
    <property type="match status" value="1"/>
</dbReference>
<comment type="catalytic activity">
    <reaction evidence="1">
        <text>Hydrolysis of terminal non-reducing N-acetyl-D-hexosamine residues in N-acetyl-beta-D-hexosaminides.</text>
        <dbReference type="EC" id="3.2.1.52"/>
    </reaction>
</comment>
<dbReference type="InterPro" id="IPR036962">
    <property type="entry name" value="Glyco_hydro_3_N_sf"/>
</dbReference>
<evidence type="ECO:0000256" key="1">
    <source>
        <dbReference type="ARBA" id="ARBA00001231"/>
    </source>
</evidence>
<dbReference type="InterPro" id="IPR031322">
    <property type="entry name" value="Shikimate/glucono_kinase"/>
</dbReference>
<dbReference type="EMBL" id="RBIR01000005">
    <property type="protein sequence ID" value="RKR18755.1"/>
    <property type="molecule type" value="Genomic_DNA"/>
</dbReference>
<evidence type="ECO:0000256" key="8">
    <source>
        <dbReference type="ARBA" id="ARBA00022801"/>
    </source>
</evidence>
<evidence type="ECO:0000256" key="10">
    <source>
        <dbReference type="ARBA" id="ARBA00023064"/>
    </source>
</evidence>
<comment type="similarity">
    <text evidence="4">Belongs to the gluconokinase GntK/GntV family.</text>
</comment>
<name>A0A495EP68_9MICC</name>
<protein>
    <submittedName>
        <fullName evidence="14">Gluconate kinase (SKI family)</fullName>
    </submittedName>
</protein>
<dbReference type="Gene3D" id="3.20.20.300">
    <property type="entry name" value="Glycoside hydrolase, family 3, N-terminal domain"/>
    <property type="match status" value="1"/>
</dbReference>
<evidence type="ECO:0000256" key="12">
    <source>
        <dbReference type="ARBA" id="ARBA00048090"/>
    </source>
</evidence>
<keyword evidence="6" id="KW-0547">Nucleotide-binding</keyword>
<dbReference type="Gene3D" id="3.40.50.300">
    <property type="entry name" value="P-loop containing nucleotide triphosphate hydrolases"/>
    <property type="match status" value="1"/>
</dbReference>
<dbReference type="GO" id="GO:0009254">
    <property type="term" value="P:peptidoglycan turnover"/>
    <property type="evidence" value="ECO:0007669"/>
    <property type="project" value="TreeGrafter"/>
</dbReference>